<dbReference type="Pfam" id="PF19776">
    <property type="entry name" value="DUF6262"/>
    <property type="match status" value="1"/>
</dbReference>
<protein>
    <submittedName>
        <fullName evidence="2">DUF6262 family protein</fullName>
    </submittedName>
</protein>
<name>A0ABW7UZC9_9ACTN</name>
<feature type="coiled-coil region" evidence="1">
    <location>
        <begin position="139"/>
        <end position="194"/>
    </location>
</feature>
<dbReference type="RefSeq" id="WP_055471336.1">
    <property type="nucleotide sequence ID" value="NZ_JBIRWE010000011.1"/>
</dbReference>
<organism evidence="2 3">
    <name type="scientific">Streptomyces pathocidini</name>
    <dbReference type="NCBI Taxonomy" id="1650571"/>
    <lineage>
        <taxon>Bacteria</taxon>
        <taxon>Bacillati</taxon>
        <taxon>Actinomycetota</taxon>
        <taxon>Actinomycetes</taxon>
        <taxon>Kitasatosporales</taxon>
        <taxon>Streptomycetaceae</taxon>
        <taxon>Streptomyces</taxon>
    </lineage>
</organism>
<reference evidence="2 3" key="1">
    <citation type="submission" date="2024-10" db="EMBL/GenBank/DDBJ databases">
        <title>The Natural Products Discovery Center: Release of the First 8490 Sequenced Strains for Exploring Actinobacteria Biosynthetic Diversity.</title>
        <authorList>
            <person name="Kalkreuter E."/>
            <person name="Kautsar S.A."/>
            <person name="Yang D."/>
            <person name="Bader C.D."/>
            <person name="Teijaro C.N."/>
            <person name="Fluegel L."/>
            <person name="Davis C.M."/>
            <person name="Simpson J.R."/>
            <person name="Lauterbach L."/>
            <person name="Steele A.D."/>
            <person name="Gui C."/>
            <person name="Meng S."/>
            <person name="Li G."/>
            <person name="Viehrig K."/>
            <person name="Ye F."/>
            <person name="Su P."/>
            <person name="Kiefer A.F."/>
            <person name="Nichols A."/>
            <person name="Cepeda A.J."/>
            <person name="Yan W."/>
            <person name="Fan B."/>
            <person name="Jiang Y."/>
            <person name="Adhikari A."/>
            <person name="Zheng C.-J."/>
            <person name="Schuster L."/>
            <person name="Cowan T.M."/>
            <person name="Smanski M.J."/>
            <person name="Chevrette M.G."/>
            <person name="De Carvalho L.P.S."/>
            <person name="Shen B."/>
        </authorList>
    </citation>
    <scope>NUCLEOTIDE SEQUENCE [LARGE SCALE GENOMIC DNA]</scope>
    <source>
        <strain evidence="2 3">NPDC020327</strain>
    </source>
</reference>
<sequence>MSTSSLPAPRTAQALQARRERTELMLKRVEQALDGMLTLRTPITVAAVARLADVSRTFLYEHAEARALIDQALAKAAGRRGEGRRAEHEALEASWKERALNAEEGLKAAHGEIRVQRRQLGELLGQVRDLRTPWDEQDIVRLTTDNANLKRQVHELQVEQRSLQDRLNAARDNARFADRRIAELESQLLDAKGADRQT</sequence>
<gene>
    <name evidence="2" type="ORF">ACH429_21680</name>
</gene>
<evidence type="ECO:0000313" key="2">
    <source>
        <dbReference type="EMBL" id="MFI1966689.1"/>
    </source>
</evidence>
<evidence type="ECO:0000256" key="1">
    <source>
        <dbReference type="SAM" id="Coils"/>
    </source>
</evidence>
<dbReference type="EMBL" id="JBIRWE010000011">
    <property type="protein sequence ID" value="MFI1966689.1"/>
    <property type="molecule type" value="Genomic_DNA"/>
</dbReference>
<keyword evidence="1" id="KW-0175">Coiled coil</keyword>
<dbReference type="InterPro" id="IPR046229">
    <property type="entry name" value="TnpC-like"/>
</dbReference>
<comment type="caution">
    <text evidence="2">The sequence shown here is derived from an EMBL/GenBank/DDBJ whole genome shotgun (WGS) entry which is preliminary data.</text>
</comment>
<proteinExistence type="predicted"/>
<evidence type="ECO:0000313" key="3">
    <source>
        <dbReference type="Proteomes" id="UP001611548"/>
    </source>
</evidence>
<accession>A0ABW7UZC9</accession>
<keyword evidence="3" id="KW-1185">Reference proteome</keyword>
<dbReference type="Proteomes" id="UP001611548">
    <property type="component" value="Unassembled WGS sequence"/>
</dbReference>